<reference evidence="1" key="1">
    <citation type="submission" date="2020-09" db="EMBL/GenBank/DDBJ databases">
        <title>Hoyosella lacisalsi sp. nov., a halotolerant actinobacterium isolated from soil of Lake Gudzhirganskoe.</title>
        <authorList>
            <person name="Yang Q."/>
            <person name="Guo P.Y."/>
            <person name="Liu S.W."/>
            <person name="Li F.N."/>
            <person name="Sun C.H."/>
        </authorList>
    </citation>
    <scope>NUCLEOTIDE SEQUENCE</scope>
    <source>
        <strain evidence="1">G463</strain>
    </source>
</reference>
<dbReference type="Proteomes" id="UP000642993">
    <property type="component" value="Unassembled WGS sequence"/>
</dbReference>
<evidence type="ECO:0000313" key="2">
    <source>
        <dbReference type="Proteomes" id="UP000642993"/>
    </source>
</evidence>
<accession>A0A927JB85</accession>
<dbReference type="RefSeq" id="WP_192038482.1">
    <property type="nucleotide sequence ID" value="NZ_JACYWE010000003.1"/>
</dbReference>
<dbReference type="EMBL" id="JACYWE010000003">
    <property type="protein sequence ID" value="MBD8505994.1"/>
    <property type="molecule type" value="Genomic_DNA"/>
</dbReference>
<sequence length="122" mass="14078">MFDSSDETHARLERARAAEVVRGRHHCDWIPEIKKMSDDEALPLLLEIISAAEESTKIAGWAMPRIYTHLAADIYERQGEKDKAVELCDRYLDHVQQFRKHEPEGGDRGVAEIKEVREHLKS</sequence>
<name>A0A927JB85_9ACTN</name>
<evidence type="ECO:0000313" key="1">
    <source>
        <dbReference type="EMBL" id="MBD8505994.1"/>
    </source>
</evidence>
<dbReference type="AlphaFoldDB" id="A0A927JB85"/>
<keyword evidence="2" id="KW-1185">Reference proteome</keyword>
<comment type="caution">
    <text evidence="1">The sequence shown here is derived from an EMBL/GenBank/DDBJ whole genome shotgun (WGS) entry which is preliminary data.</text>
</comment>
<proteinExistence type="predicted"/>
<gene>
    <name evidence="1" type="ORF">HT102_05795</name>
</gene>
<organism evidence="1 2">
    <name type="scientific">Lolliginicoccus lacisalsi</name>
    <dbReference type="NCBI Taxonomy" id="2742202"/>
    <lineage>
        <taxon>Bacteria</taxon>
        <taxon>Bacillati</taxon>
        <taxon>Actinomycetota</taxon>
        <taxon>Actinomycetes</taxon>
        <taxon>Mycobacteriales</taxon>
        <taxon>Hoyosellaceae</taxon>
        <taxon>Lolliginicoccus</taxon>
    </lineage>
</organism>
<protein>
    <submittedName>
        <fullName evidence="1">Uncharacterized protein</fullName>
    </submittedName>
</protein>